<dbReference type="EMBL" id="JBGBPQ010000014">
    <property type="protein sequence ID" value="KAL1511228.1"/>
    <property type="molecule type" value="Genomic_DNA"/>
</dbReference>
<dbReference type="PRINTS" id="PR00421">
    <property type="entry name" value="THIOREDOXIN"/>
</dbReference>
<dbReference type="PROSITE" id="PS00194">
    <property type="entry name" value="THIOREDOXIN_1"/>
    <property type="match status" value="1"/>
</dbReference>
<feature type="signal peptide" evidence="2">
    <location>
        <begin position="1"/>
        <end position="16"/>
    </location>
</feature>
<sequence length="153" mass="16287">MMLLGALASVLASTNAMNLVGRSSGSSVRVVDYRVPRTLLRLRGGVHTLVDMDDWAAVQESAENKLIVLDFTASWCGPCQRIAPAFEALAAETANAIFVKCDVDELGELAAELGVTSMPTFLLFRSGEIVGSLRGANEEALRSLVAEHLPVLA</sequence>
<keyword evidence="1" id="KW-1015">Disulfide bond</keyword>
<gene>
    <name evidence="4" type="ORF">AB1Y20_006039</name>
</gene>
<feature type="domain" description="Thioredoxin" evidence="3">
    <location>
        <begin position="2"/>
        <end position="150"/>
    </location>
</feature>
<protein>
    <recommendedName>
        <fullName evidence="3">Thioredoxin domain-containing protein</fullName>
    </recommendedName>
</protein>
<name>A0AB34J0K6_PRYPA</name>
<dbReference type="Gene3D" id="3.40.30.10">
    <property type="entry name" value="Glutaredoxin"/>
    <property type="match status" value="1"/>
</dbReference>
<feature type="chain" id="PRO_5044301247" description="Thioredoxin domain-containing protein" evidence="2">
    <location>
        <begin position="17"/>
        <end position="153"/>
    </location>
</feature>
<dbReference type="PROSITE" id="PS51352">
    <property type="entry name" value="THIOREDOXIN_2"/>
    <property type="match status" value="1"/>
</dbReference>
<proteinExistence type="predicted"/>
<dbReference type="InterPro" id="IPR013766">
    <property type="entry name" value="Thioredoxin_domain"/>
</dbReference>
<dbReference type="InterPro" id="IPR017937">
    <property type="entry name" value="Thioredoxin_CS"/>
</dbReference>
<evidence type="ECO:0000256" key="1">
    <source>
        <dbReference type="ARBA" id="ARBA00023157"/>
    </source>
</evidence>
<dbReference type="CDD" id="cd02947">
    <property type="entry name" value="TRX_family"/>
    <property type="match status" value="1"/>
</dbReference>
<evidence type="ECO:0000259" key="3">
    <source>
        <dbReference type="PROSITE" id="PS51352"/>
    </source>
</evidence>
<evidence type="ECO:0000313" key="4">
    <source>
        <dbReference type="EMBL" id="KAL1511228.1"/>
    </source>
</evidence>
<accession>A0AB34J0K6</accession>
<dbReference type="SUPFAM" id="SSF52833">
    <property type="entry name" value="Thioredoxin-like"/>
    <property type="match status" value="1"/>
</dbReference>
<dbReference type="AlphaFoldDB" id="A0AB34J0K6"/>
<evidence type="ECO:0000256" key="2">
    <source>
        <dbReference type="SAM" id="SignalP"/>
    </source>
</evidence>
<evidence type="ECO:0000313" key="5">
    <source>
        <dbReference type="Proteomes" id="UP001515480"/>
    </source>
</evidence>
<comment type="caution">
    <text evidence="4">The sequence shown here is derived from an EMBL/GenBank/DDBJ whole genome shotgun (WGS) entry which is preliminary data.</text>
</comment>
<keyword evidence="5" id="KW-1185">Reference proteome</keyword>
<dbReference type="Pfam" id="PF00085">
    <property type="entry name" value="Thioredoxin"/>
    <property type="match status" value="1"/>
</dbReference>
<reference evidence="4 5" key="1">
    <citation type="journal article" date="2024" name="Science">
        <title>Giant polyketide synthase enzymes in the biosynthesis of giant marine polyether toxins.</title>
        <authorList>
            <person name="Fallon T.R."/>
            <person name="Shende V.V."/>
            <person name="Wierzbicki I.H."/>
            <person name="Pendleton A.L."/>
            <person name="Watervoot N.F."/>
            <person name="Auber R.P."/>
            <person name="Gonzalez D.J."/>
            <person name="Wisecaver J.H."/>
            <person name="Moore B.S."/>
        </authorList>
    </citation>
    <scope>NUCLEOTIDE SEQUENCE [LARGE SCALE GENOMIC DNA]</scope>
    <source>
        <strain evidence="4 5">12B1</strain>
    </source>
</reference>
<dbReference type="PANTHER" id="PTHR46115">
    <property type="entry name" value="THIOREDOXIN-LIKE PROTEIN 1"/>
    <property type="match status" value="1"/>
</dbReference>
<organism evidence="4 5">
    <name type="scientific">Prymnesium parvum</name>
    <name type="common">Toxic golden alga</name>
    <dbReference type="NCBI Taxonomy" id="97485"/>
    <lineage>
        <taxon>Eukaryota</taxon>
        <taxon>Haptista</taxon>
        <taxon>Haptophyta</taxon>
        <taxon>Prymnesiophyceae</taxon>
        <taxon>Prymnesiales</taxon>
        <taxon>Prymnesiaceae</taxon>
        <taxon>Prymnesium</taxon>
    </lineage>
</organism>
<keyword evidence="2" id="KW-0732">Signal</keyword>
<dbReference type="Proteomes" id="UP001515480">
    <property type="component" value="Unassembled WGS sequence"/>
</dbReference>
<dbReference type="InterPro" id="IPR036249">
    <property type="entry name" value="Thioredoxin-like_sf"/>
</dbReference>